<accession>A0A380BC85</accession>
<sequence length="82" mass="9762">MVQEKKPLIWYSGEKEIGVFRMDKKQIEREIAELKMEYVNLQGDIEKLESVGQNRQVTKAEERLGLMEEKLSKLNEKLFQFD</sequence>
<keyword evidence="1" id="KW-0175">Coiled coil</keyword>
<evidence type="ECO:0000313" key="2">
    <source>
        <dbReference type="EMBL" id="SUI98929.1"/>
    </source>
</evidence>
<name>A0A380BC85_SPOPA</name>
<feature type="coiled-coil region" evidence="1">
    <location>
        <begin position="17"/>
        <end position="77"/>
    </location>
</feature>
<organism evidence="2 3">
    <name type="scientific">Sporosarcina pasteurii</name>
    <name type="common">Bacillus pasteurii</name>
    <dbReference type="NCBI Taxonomy" id="1474"/>
    <lineage>
        <taxon>Bacteria</taxon>
        <taxon>Bacillati</taxon>
        <taxon>Bacillota</taxon>
        <taxon>Bacilli</taxon>
        <taxon>Bacillales</taxon>
        <taxon>Caryophanaceae</taxon>
        <taxon>Sporosarcina</taxon>
    </lineage>
</organism>
<keyword evidence="3" id="KW-1185">Reference proteome</keyword>
<dbReference type="InterPro" id="IPR048062">
    <property type="entry name" value="SE1832-like"/>
</dbReference>
<protein>
    <submittedName>
        <fullName evidence="2">Uncharacterized protein</fullName>
    </submittedName>
</protein>
<reference evidence="2 3" key="1">
    <citation type="submission" date="2018-06" db="EMBL/GenBank/DDBJ databases">
        <authorList>
            <consortium name="Pathogen Informatics"/>
            <person name="Doyle S."/>
        </authorList>
    </citation>
    <scope>NUCLEOTIDE SEQUENCE [LARGE SCALE GENOMIC DNA]</scope>
    <source>
        <strain evidence="3">ATCC 11859 / DSM 33 / NCIB 8841 / NCTC 4822</strain>
    </source>
</reference>
<evidence type="ECO:0000256" key="1">
    <source>
        <dbReference type="SAM" id="Coils"/>
    </source>
</evidence>
<evidence type="ECO:0000313" key="3">
    <source>
        <dbReference type="Proteomes" id="UP000254519"/>
    </source>
</evidence>
<dbReference type="NCBIfam" id="NF040877">
    <property type="entry name" value="SE1832_fam"/>
    <property type="match status" value="1"/>
</dbReference>
<dbReference type="Proteomes" id="UP000254519">
    <property type="component" value="Unassembled WGS sequence"/>
</dbReference>
<dbReference type="EMBL" id="UGYZ01000002">
    <property type="protein sequence ID" value="SUI98929.1"/>
    <property type="molecule type" value="Genomic_DNA"/>
</dbReference>
<dbReference type="AlphaFoldDB" id="A0A380BC85"/>
<proteinExistence type="predicted"/>
<gene>
    <name evidence="2" type="ORF">NCTC4822_00357</name>
</gene>